<feature type="binding site" evidence="12">
    <location>
        <position position="87"/>
    </location>
    <ligand>
        <name>ATP</name>
        <dbReference type="ChEBI" id="CHEBI:30616"/>
    </ligand>
</feature>
<dbReference type="Proteomes" id="UP000001744">
    <property type="component" value="Unassembled WGS sequence"/>
</dbReference>
<keyword evidence="3" id="KW-0808">Transferase</keyword>
<comment type="similarity">
    <text evidence="7">Belongs to the protein kinase superfamily. STE Ser/Thr protein kinase family. MAP kinase kinase subfamily.</text>
</comment>
<evidence type="ECO:0000256" key="12">
    <source>
        <dbReference type="PROSITE-ProRule" id="PRU10141"/>
    </source>
</evidence>
<evidence type="ECO:0000313" key="15">
    <source>
        <dbReference type="EMBL" id="EEB05966.1"/>
    </source>
</evidence>
<dbReference type="PANTHER" id="PTHR47448:SF1">
    <property type="entry name" value="SERINE_THREONINE-PROTEIN KINASE STE7 HOMOLOG"/>
    <property type="match status" value="1"/>
</dbReference>
<organism evidence="15 17">
    <name type="scientific">Schizosaccharomyces japonicus (strain yFS275 / FY16936)</name>
    <name type="common">Fission yeast</name>
    <dbReference type="NCBI Taxonomy" id="402676"/>
    <lineage>
        <taxon>Eukaryota</taxon>
        <taxon>Fungi</taxon>
        <taxon>Dikarya</taxon>
        <taxon>Ascomycota</taxon>
        <taxon>Taphrinomycotina</taxon>
        <taxon>Schizosaccharomycetes</taxon>
        <taxon>Schizosaccharomycetales</taxon>
        <taxon>Schizosaccharomycetaceae</taxon>
        <taxon>Schizosaccharomyces</taxon>
    </lineage>
</organism>
<dbReference type="InterPro" id="IPR050915">
    <property type="entry name" value="MAP_kinase_kinase"/>
</dbReference>
<dbReference type="SUPFAM" id="SSF56112">
    <property type="entry name" value="Protein kinase-like (PK-like)"/>
    <property type="match status" value="1"/>
</dbReference>
<dbReference type="GO" id="GO:0071507">
    <property type="term" value="P:pheromone response MAPK cascade"/>
    <property type="evidence" value="ECO:0007669"/>
    <property type="project" value="EnsemblFungi"/>
</dbReference>
<gene>
    <name evidence="16" type="primary">byr1</name>
    <name evidence="15" type="ORF">SJAG_00993</name>
</gene>
<dbReference type="Gene3D" id="1.10.510.10">
    <property type="entry name" value="Transferase(Phosphotransferase) domain 1"/>
    <property type="match status" value="1"/>
</dbReference>
<dbReference type="InterPro" id="IPR000719">
    <property type="entry name" value="Prot_kinase_dom"/>
</dbReference>
<evidence type="ECO:0000256" key="11">
    <source>
        <dbReference type="ARBA" id="ARBA00051693"/>
    </source>
</evidence>
<dbReference type="eggNOG" id="KOG0581">
    <property type="taxonomic scope" value="Eukaryota"/>
</dbReference>
<dbReference type="GO" id="GO:0004708">
    <property type="term" value="F:MAP kinase kinase activity"/>
    <property type="evidence" value="ECO:0000318"/>
    <property type="project" value="GO_Central"/>
</dbReference>
<dbReference type="STRING" id="402676.B6JX65"/>
<dbReference type="Pfam" id="PF00069">
    <property type="entry name" value="Pkinase"/>
    <property type="match status" value="1"/>
</dbReference>
<dbReference type="GeneID" id="7050863"/>
<keyword evidence="2" id="KW-0597">Phosphoprotein</keyword>
<accession>B6JX65</accession>
<evidence type="ECO:0000256" key="7">
    <source>
        <dbReference type="ARBA" id="ARBA00038035"/>
    </source>
</evidence>
<evidence type="ECO:0000259" key="14">
    <source>
        <dbReference type="PROSITE" id="PS50011"/>
    </source>
</evidence>
<dbReference type="GO" id="GO:0004674">
    <property type="term" value="F:protein serine/threonine kinase activity"/>
    <property type="evidence" value="ECO:0007669"/>
    <property type="project" value="UniProtKB-KW"/>
</dbReference>
<dbReference type="EC" id="2.7.12.2" evidence="8"/>
<dbReference type="EMBL" id="KE651166">
    <property type="protein sequence ID" value="EEB05966.1"/>
    <property type="molecule type" value="Genomic_DNA"/>
</dbReference>
<keyword evidence="4 12" id="KW-0547">Nucleotide-binding</keyword>
<dbReference type="InterPro" id="IPR008271">
    <property type="entry name" value="Ser/Thr_kinase_AS"/>
</dbReference>
<dbReference type="GO" id="GO:0001403">
    <property type="term" value="P:invasive growth in response to glucose limitation"/>
    <property type="evidence" value="ECO:0007669"/>
    <property type="project" value="EnsemblFungi"/>
</dbReference>
<evidence type="ECO:0000256" key="8">
    <source>
        <dbReference type="ARBA" id="ARBA00038999"/>
    </source>
</evidence>
<dbReference type="GO" id="GO:0030447">
    <property type="term" value="P:filamentous growth"/>
    <property type="evidence" value="ECO:0000318"/>
    <property type="project" value="GO_Central"/>
</dbReference>
<dbReference type="InterPro" id="IPR011009">
    <property type="entry name" value="Kinase-like_dom_sf"/>
</dbReference>
<dbReference type="RefSeq" id="XP_002172259.1">
    <property type="nucleotide sequence ID" value="XM_002172223.1"/>
</dbReference>
<dbReference type="GO" id="GO:0005524">
    <property type="term" value="F:ATP binding"/>
    <property type="evidence" value="ECO:0007669"/>
    <property type="project" value="UniProtKB-UniRule"/>
</dbReference>
<keyword evidence="1 13" id="KW-0723">Serine/threonine-protein kinase</keyword>
<dbReference type="FunFam" id="1.10.510.10:FF:000921">
    <property type="entry name" value="Serine/threonine-protein kinase STE7"/>
    <property type="match status" value="1"/>
</dbReference>
<dbReference type="OMA" id="CHDMYER"/>
<dbReference type="OrthoDB" id="10252354at2759"/>
<comment type="catalytic activity">
    <reaction evidence="10">
        <text>L-threonyl-[protein] + ATP = O-phospho-L-threonyl-[protein] + ADP + H(+)</text>
        <dbReference type="Rhea" id="RHEA:46608"/>
        <dbReference type="Rhea" id="RHEA-COMP:11060"/>
        <dbReference type="Rhea" id="RHEA-COMP:11605"/>
        <dbReference type="ChEBI" id="CHEBI:15378"/>
        <dbReference type="ChEBI" id="CHEBI:30013"/>
        <dbReference type="ChEBI" id="CHEBI:30616"/>
        <dbReference type="ChEBI" id="CHEBI:61977"/>
        <dbReference type="ChEBI" id="CHEBI:456216"/>
        <dbReference type="EC" id="2.7.12.2"/>
    </reaction>
</comment>
<sequence>MFRRKNKNVKNLVLQPVSVTGYNNNLLQQQFDNKVEDSLERYIHSTVHPSWIHDLDNMKLETVRPIGQGNGGSVTLVRYNQIYMAKKTVFVGSNVKVQKQILREMDVLHHCKSPFIVGFYGAFLDTNGICLCMEYMDCGSLDRILYMGGPLPCDVLGTIVVAMVKGLQYLYNVLHIIHRDLKPANVVVNSAGLIKLCDFGVSGELINSMAETFVGTSTYMSPERICGENYTIKSDIWSLGITIYELATQKLPYAGTDAEEEPAGILDLLQLIVHEDPPRLPDTYPESLRLFVEACLQKDPAIRATPQQLCTMPYFQTALTTNVDIRSWALQYKI</sequence>
<dbReference type="HOGENOM" id="CLU_000288_63_23_1"/>
<evidence type="ECO:0000256" key="9">
    <source>
        <dbReference type="ARBA" id="ARBA00049014"/>
    </source>
</evidence>
<evidence type="ECO:0000313" key="17">
    <source>
        <dbReference type="Proteomes" id="UP000001744"/>
    </source>
</evidence>
<evidence type="ECO:0000256" key="5">
    <source>
        <dbReference type="ARBA" id="ARBA00022777"/>
    </source>
</evidence>
<dbReference type="JaponicusDB" id="SJAG_00993">
    <property type="gene designation" value="byr1"/>
</dbReference>
<dbReference type="PROSITE" id="PS50011">
    <property type="entry name" value="PROTEIN_KINASE_DOM"/>
    <property type="match status" value="1"/>
</dbReference>
<dbReference type="VEuPathDB" id="FungiDB:SJAG_00993"/>
<dbReference type="PROSITE" id="PS00108">
    <property type="entry name" value="PROTEIN_KINASE_ST"/>
    <property type="match status" value="1"/>
</dbReference>
<keyword evidence="17" id="KW-1185">Reference proteome</keyword>
<keyword evidence="5 15" id="KW-0418">Kinase</keyword>
<dbReference type="GO" id="GO:0005737">
    <property type="term" value="C:cytoplasm"/>
    <property type="evidence" value="ECO:0007669"/>
    <property type="project" value="EnsemblFungi"/>
</dbReference>
<keyword evidence="6 12" id="KW-0067">ATP-binding</keyword>
<protein>
    <recommendedName>
        <fullName evidence="8">mitogen-activated protein kinase kinase</fullName>
        <ecNumber evidence="8">2.7.12.2</ecNumber>
    </recommendedName>
</protein>
<evidence type="ECO:0000256" key="3">
    <source>
        <dbReference type="ARBA" id="ARBA00022679"/>
    </source>
</evidence>
<dbReference type="GO" id="GO:0034307">
    <property type="term" value="P:regulation of ascospore formation"/>
    <property type="evidence" value="ECO:0007669"/>
    <property type="project" value="EnsemblFungi"/>
</dbReference>
<dbReference type="GO" id="GO:0032153">
    <property type="term" value="C:cell division site"/>
    <property type="evidence" value="ECO:0007669"/>
    <property type="project" value="EnsemblFungi"/>
</dbReference>
<proteinExistence type="inferred from homology"/>
<evidence type="ECO:0000256" key="1">
    <source>
        <dbReference type="ARBA" id="ARBA00022527"/>
    </source>
</evidence>
<dbReference type="GO" id="GO:0000165">
    <property type="term" value="P:MAPK cascade"/>
    <property type="evidence" value="ECO:0000318"/>
    <property type="project" value="GO_Central"/>
</dbReference>
<dbReference type="InterPro" id="IPR017441">
    <property type="entry name" value="Protein_kinase_ATP_BS"/>
</dbReference>
<name>B6JX65_SCHJY</name>
<feature type="domain" description="Protein kinase" evidence="14">
    <location>
        <begin position="60"/>
        <end position="315"/>
    </location>
</feature>
<comment type="catalytic activity">
    <reaction evidence="11">
        <text>L-tyrosyl-[protein] + ATP = O-phospho-L-tyrosyl-[protein] + ADP + H(+)</text>
        <dbReference type="Rhea" id="RHEA:10596"/>
        <dbReference type="Rhea" id="RHEA-COMP:10136"/>
        <dbReference type="Rhea" id="RHEA-COMP:20101"/>
        <dbReference type="ChEBI" id="CHEBI:15378"/>
        <dbReference type="ChEBI" id="CHEBI:30616"/>
        <dbReference type="ChEBI" id="CHEBI:46858"/>
        <dbReference type="ChEBI" id="CHEBI:61978"/>
        <dbReference type="ChEBI" id="CHEBI:456216"/>
        <dbReference type="EC" id="2.7.12.2"/>
    </reaction>
</comment>
<dbReference type="GO" id="GO:0043332">
    <property type="term" value="C:mating projection tip"/>
    <property type="evidence" value="ECO:0007669"/>
    <property type="project" value="EnsemblFungi"/>
</dbReference>
<evidence type="ECO:0000256" key="4">
    <source>
        <dbReference type="ARBA" id="ARBA00022741"/>
    </source>
</evidence>
<dbReference type="GO" id="GO:0000196">
    <property type="term" value="P:cell integrity MAPK cascade"/>
    <property type="evidence" value="ECO:0007669"/>
    <property type="project" value="EnsemblFungi"/>
</dbReference>
<dbReference type="GO" id="GO:0007124">
    <property type="term" value="P:pseudohyphal growth"/>
    <property type="evidence" value="ECO:0007669"/>
    <property type="project" value="EnsemblFungi"/>
</dbReference>
<dbReference type="Gene3D" id="3.30.200.20">
    <property type="entry name" value="Phosphorylase Kinase, domain 1"/>
    <property type="match status" value="1"/>
</dbReference>
<dbReference type="PANTHER" id="PTHR47448">
    <property type="entry name" value="DUAL SPECIFICITY MITOGEN-ACTIVATED PROTEIN KINASE KINASE DSOR1-LIKE PROTEIN"/>
    <property type="match status" value="1"/>
</dbReference>
<evidence type="ECO:0000256" key="2">
    <source>
        <dbReference type="ARBA" id="ARBA00022553"/>
    </source>
</evidence>
<evidence type="ECO:0000256" key="10">
    <source>
        <dbReference type="ARBA" id="ARBA00049299"/>
    </source>
</evidence>
<evidence type="ECO:0000256" key="6">
    <source>
        <dbReference type="ARBA" id="ARBA00022840"/>
    </source>
</evidence>
<comment type="catalytic activity">
    <reaction evidence="9">
        <text>L-seryl-[protein] + ATP = O-phospho-L-seryl-[protein] + ADP + H(+)</text>
        <dbReference type="Rhea" id="RHEA:17989"/>
        <dbReference type="Rhea" id="RHEA-COMP:9863"/>
        <dbReference type="Rhea" id="RHEA-COMP:11604"/>
        <dbReference type="ChEBI" id="CHEBI:15378"/>
        <dbReference type="ChEBI" id="CHEBI:29999"/>
        <dbReference type="ChEBI" id="CHEBI:30616"/>
        <dbReference type="ChEBI" id="CHEBI:83421"/>
        <dbReference type="ChEBI" id="CHEBI:456216"/>
        <dbReference type="EC" id="2.7.12.2"/>
    </reaction>
</comment>
<dbReference type="AlphaFoldDB" id="B6JX65"/>
<dbReference type="PROSITE" id="PS00107">
    <property type="entry name" value="PROTEIN_KINASE_ATP"/>
    <property type="match status" value="1"/>
</dbReference>
<evidence type="ECO:0000313" key="16">
    <source>
        <dbReference type="JaponicusDB" id="SJAG_00993"/>
    </source>
</evidence>
<dbReference type="GO" id="GO:0001402">
    <property type="term" value="P:signal transduction involved in filamentous growth"/>
    <property type="evidence" value="ECO:0007669"/>
    <property type="project" value="EnsemblFungi"/>
</dbReference>
<dbReference type="SMART" id="SM00220">
    <property type="entry name" value="S_TKc"/>
    <property type="match status" value="1"/>
</dbReference>
<evidence type="ECO:0000256" key="13">
    <source>
        <dbReference type="RuleBase" id="RU000304"/>
    </source>
</evidence>
<reference evidence="15 17" key="1">
    <citation type="journal article" date="2011" name="Science">
        <title>Comparative functional genomics of the fission yeasts.</title>
        <authorList>
            <person name="Rhind N."/>
            <person name="Chen Z."/>
            <person name="Yassour M."/>
            <person name="Thompson D.A."/>
            <person name="Haas B.J."/>
            <person name="Habib N."/>
            <person name="Wapinski I."/>
            <person name="Roy S."/>
            <person name="Lin M.F."/>
            <person name="Heiman D.I."/>
            <person name="Young S.K."/>
            <person name="Furuya K."/>
            <person name="Guo Y."/>
            <person name="Pidoux A."/>
            <person name="Chen H.M."/>
            <person name="Robbertse B."/>
            <person name="Goldberg J.M."/>
            <person name="Aoki K."/>
            <person name="Bayne E.H."/>
            <person name="Berlin A.M."/>
            <person name="Desjardins C.A."/>
            <person name="Dobbs E."/>
            <person name="Dukaj L."/>
            <person name="Fan L."/>
            <person name="FitzGerald M.G."/>
            <person name="French C."/>
            <person name="Gujja S."/>
            <person name="Hansen K."/>
            <person name="Keifenheim D."/>
            <person name="Levin J.Z."/>
            <person name="Mosher R.A."/>
            <person name="Mueller C.A."/>
            <person name="Pfiffner J."/>
            <person name="Priest M."/>
            <person name="Russ C."/>
            <person name="Smialowska A."/>
            <person name="Swoboda P."/>
            <person name="Sykes S.M."/>
            <person name="Vaughn M."/>
            <person name="Vengrova S."/>
            <person name="Yoder R."/>
            <person name="Zeng Q."/>
            <person name="Allshire R."/>
            <person name="Baulcombe D."/>
            <person name="Birren B.W."/>
            <person name="Brown W."/>
            <person name="Ekwall K."/>
            <person name="Kellis M."/>
            <person name="Leatherwood J."/>
            <person name="Levin H."/>
            <person name="Margalit H."/>
            <person name="Martienssen R."/>
            <person name="Nieduszynski C.A."/>
            <person name="Spatafora J.W."/>
            <person name="Friedman N."/>
            <person name="Dalgaard J.Z."/>
            <person name="Baumann P."/>
            <person name="Niki H."/>
            <person name="Regev A."/>
            <person name="Nusbaum C."/>
        </authorList>
    </citation>
    <scope>NUCLEOTIDE SEQUENCE [LARGE SCALE GENOMIC DNA]</scope>
    <source>
        <strain evidence="17">yFS275 / FY16936</strain>
    </source>
</reference>